<dbReference type="Proteomes" id="UP000691718">
    <property type="component" value="Unassembled WGS sequence"/>
</dbReference>
<sequence length="72" mass="8361">MSGVNTYVLYNKCTNKGDISRCRFLLLLARKLVLPEMKLRVYNDRIPRELRLSIERVIGPADMPEPPPPKTY</sequence>
<evidence type="ECO:0000313" key="1">
    <source>
        <dbReference type="EMBL" id="CAG4979589.1"/>
    </source>
</evidence>
<name>A0A8S3WTL6_PARAO</name>
<accession>A0A8S3WTL6</accession>
<evidence type="ECO:0000313" key="2">
    <source>
        <dbReference type="Proteomes" id="UP000691718"/>
    </source>
</evidence>
<dbReference type="EMBL" id="CAJQZP010000693">
    <property type="protein sequence ID" value="CAG4979589.1"/>
    <property type="molecule type" value="Genomic_DNA"/>
</dbReference>
<reference evidence="1" key="1">
    <citation type="submission" date="2021-04" db="EMBL/GenBank/DDBJ databases">
        <authorList>
            <person name="Tunstrom K."/>
        </authorList>
    </citation>
    <scope>NUCLEOTIDE SEQUENCE</scope>
</reference>
<dbReference type="AlphaFoldDB" id="A0A8S3WTL6"/>
<organism evidence="1 2">
    <name type="scientific">Parnassius apollo</name>
    <name type="common">Apollo butterfly</name>
    <name type="synonym">Papilio apollo</name>
    <dbReference type="NCBI Taxonomy" id="110799"/>
    <lineage>
        <taxon>Eukaryota</taxon>
        <taxon>Metazoa</taxon>
        <taxon>Ecdysozoa</taxon>
        <taxon>Arthropoda</taxon>
        <taxon>Hexapoda</taxon>
        <taxon>Insecta</taxon>
        <taxon>Pterygota</taxon>
        <taxon>Neoptera</taxon>
        <taxon>Endopterygota</taxon>
        <taxon>Lepidoptera</taxon>
        <taxon>Glossata</taxon>
        <taxon>Ditrysia</taxon>
        <taxon>Papilionoidea</taxon>
        <taxon>Papilionidae</taxon>
        <taxon>Parnassiinae</taxon>
        <taxon>Parnassini</taxon>
        <taxon>Parnassius</taxon>
        <taxon>Parnassius</taxon>
    </lineage>
</organism>
<protein>
    <submittedName>
        <fullName evidence="1">(apollo) hypothetical protein</fullName>
    </submittedName>
</protein>
<comment type="caution">
    <text evidence="1">The sequence shown here is derived from an EMBL/GenBank/DDBJ whole genome shotgun (WGS) entry which is preliminary data.</text>
</comment>
<gene>
    <name evidence="1" type="ORF">PAPOLLO_LOCUS9950</name>
</gene>
<dbReference type="OrthoDB" id="8057741at2759"/>
<keyword evidence="2" id="KW-1185">Reference proteome</keyword>
<proteinExistence type="predicted"/>